<dbReference type="AlphaFoldDB" id="A0AAE0GG15"/>
<organism evidence="2 3">
    <name type="scientific">Cymbomonas tetramitiformis</name>
    <dbReference type="NCBI Taxonomy" id="36881"/>
    <lineage>
        <taxon>Eukaryota</taxon>
        <taxon>Viridiplantae</taxon>
        <taxon>Chlorophyta</taxon>
        <taxon>Pyramimonadophyceae</taxon>
        <taxon>Pyramimonadales</taxon>
        <taxon>Pyramimonadaceae</taxon>
        <taxon>Cymbomonas</taxon>
    </lineage>
</organism>
<gene>
    <name evidence="2" type="ORF">CYMTET_14571</name>
</gene>
<evidence type="ECO:0000313" key="3">
    <source>
        <dbReference type="Proteomes" id="UP001190700"/>
    </source>
</evidence>
<proteinExistence type="predicted"/>
<keyword evidence="3" id="KW-1185">Reference proteome</keyword>
<dbReference type="EMBL" id="LGRX02006115">
    <property type="protein sequence ID" value="KAK3277419.1"/>
    <property type="molecule type" value="Genomic_DNA"/>
</dbReference>
<name>A0AAE0GG15_9CHLO</name>
<reference evidence="2 3" key="1">
    <citation type="journal article" date="2015" name="Genome Biol. Evol.">
        <title>Comparative Genomics of a Bacterivorous Green Alga Reveals Evolutionary Causalities and Consequences of Phago-Mixotrophic Mode of Nutrition.</title>
        <authorList>
            <person name="Burns J.A."/>
            <person name="Paasch A."/>
            <person name="Narechania A."/>
            <person name="Kim E."/>
        </authorList>
    </citation>
    <scope>NUCLEOTIDE SEQUENCE [LARGE SCALE GENOMIC DNA]</scope>
    <source>
        <strain evidence="2 3">PLY_AMNH</strain>
    </source>
</reference>
<evidence type="ECO:0000256" key="1">
    <source>
        <dbReference type="SAM" id="Coils"/>
    </source>
</evidence>
<protein>
    <submittedName>
        <fullName evidence="2">Uncharacterized protein</fullName>
    </submittedName>
</protein>
<accession>A0AAE0GG15</accession>
<dbReference type="Proteomes" id="UP001190700">
    <property type="component" value="Unassembled WGS sequence"/>
</dbReference>
<evidence type="ECO:0000313" key="2">
    <source>
        <dbReference type="EMBL" id="KAK3277419.1"/>
    </source>
</evidence>
<comment type="caution">
    <text evidence="2">The sequence shown here is derived from an EMBL/GenBank/DDBJ whole genome shotgun (WGS) entry which is preliminary data.</text>
</comment>
<feature type="coiled-coil region" evidence="1">
    <location>
        <begin position="279"/>
        <end position="306"/>
    </location>
</feature>
<keyword evidence="1" id="KW-0175">Coiled coil</keyword>
<sequence>MEEVNMANFVPPLSITSPSSPTRSERISKIISPSMAAVSPNTSFELKARLSLKSREVHLCVEKALSLLSKTHGETTDIEIKDPKTRYHNYYFKAHRECLSRAIASIQKELEAGETASLREVMLSLQNAFQSVQKDEGELLSLMQDIDHLRSNRDETRKVLQEVRSIYVAETKHRQAAEKAIVKETETTMLRSSYRESVAVDKQHREDLLARQQDEDILVEMLETTRNRAAEREAEVPDATPAALTGAVHGVHIRARMSGSLQRLGRTIDTEREMRLEEKRFLHERLGAAQNKALELERALHDLRREMKDVQPEADRKTGCLARAD</sequence>